<dbReference type="RefSeq" id="XP_035324184.1">
    <property type="nucleotide sequence ID" value="XM_035462760.1"/>
</dbReference>
<evidence type="ECO:0000313" key="3">
    <source>
        <dbReference type="Proteomes" id="UP000749293"/>
    </source>
</evidence>
<sequence>MTTAISVFFGETASAFYCASQTSTSPRPLDNCVALFSLVFFLAVHSAGRACFSLVYVDLITPASRGCWSRFTIMFRRFRGSRFGVVSVPAAMVELLEFLGKAIAYAYHPNRILAPDGLMLPPELHGRASGPRVLAWIHKSDQRDRESATSVAAAVDTSADTPLMKRAPDNDIEKGVDDGDYDEDGSSYNRNSSYNHDDDNSHGDSYISYNRSDSNDEKDMSCSLHAISPGKTSDGLDKEKRKKNAEHDSFNSRAIRTLTRGPRY</sequence>
<protein>
    <submittedName>
        <fullName evidence="2">Uncharacterized protein</fullName>
    </submittedName>
</protein>
<proteinExistence type="predicted"/>
<feature type="region of interest" description="Disordered" evidence="1">
    <location>
        <begin position="147"/>
        <end position="264"/>
    </location>
</feature>
<dbReference type="Proteomes" id="UP000749293">
    <property type="component" value="Unassembled WGS sequence"/>
</dbReference>
<comment type="caution">
    <text evidence="2">The sequence shown here is derived from an EMBL/GenBank/DDBJ whole genome shotgun (WGS) entry which is preliminary data.</text>
</comment>
<reference evidence="2" key="1">
    <citation type="submission" date="2020-03" db="EMBL/GenBank/DDBJ databases">
        <title>Site-based positive gene gene selection in Geosmithia morbida across the United States reveals a broad range of putative effectors and factors for local host and environmental adapation.</title>
        <authorList>
            <person name="Onufrak A."/>
            <person name="Murdoch R.W."/>
            <person name="Gazis R."/>
            <person name="Huff M."/>
            <person name="Staton M."/>
            <person name="Klingeman W."/>
            <person name="Hadziabdic D."/>
        </authorList>
    </citation>
    <scope>NUCLEOTIDE SEQUENCE</scope>
    <source>
        <strain evidence="2">1262</strain>
    </source>
</reference>
<accession>A0A9P4YZR7</accession>
<evidence type="ECO:0000256" key="1">
    <source>
        <dbReference type="SAM" id="MobiDB-lite"/>
    </source>
</evidence>
<gene>
    <name evidence="2" type="ORF">GMORB2_0776</name>
</gene>
<name>A0A9P4YZR7_9HYPO</name>
<evidence type="ECO:0000313" key="2">
    <source>
        <dbReference type="EMBL" id="KAF4125532.1"/>
    </source>
</evidence>
<feature type="compositionally biased region" description="Basic and acidic residues" evidence="1">
    <location>
        <begin position="166"/>
        <end position="177"/>
    </location>
</feature>
<dbReference type="EMBL" id="JAANYQ010000002">
    <property type="protein sequence ID" value="KAF4125532.1"/>
    <property type="molecule type" value="Genomic_DNA"/>
</dbReference>
<feature type="compositionally biased region" description="Low complexity" evidence="1">
    <location>
        <begin position="148"/>
        <end position="161"/>
    </location>
</feature>
<dbReference type="GeneID" id="55967006"/>
<feature type="compositionally biased region" description="Basic and acidic residues" evidence="1">
    <location>
        <begin position="234"/>
        <end position="250"/>
    </location>
</feature>
<organism evidence="2 3">
    <name type="scientific">Geosmithia morbida</name>
    <dbReference type="NCBI Taxonomy" id="1094350"/>
    <lineage>
        <taxon>Eukaryota</taxon>
        <taxon>Fungi</taxon>
        <taxon>Dikarya</taxon>
        <taxon>Ascomycota</taxon>
        <taxon>Pezizomycotina</taxon>
        <taxon>Sordariomycetes</taxon>
        <taxon>Hypocreomycetidae</taxon>
        <taxon>Hypocreales</taxon>
        <taxon>Bionectriaceae</taxon>
        <taxon>Geosmithia</taxon>
    </lineage>
</organism>
<dbReference type="AlphaFoldDB" id="A0A9P4YZR7"/>
<keyword evidence="3" id="KW-1185">Reference proteome</keyword>